<keyword evidence="5" id="KW-0255">Endonuclease</keyword>
<dbReference type="Proteomes" id="UP000238565">
    <property type="component" value="Unassembled WGS sequence"/>
</dbReference>
<keyword evidence="2" id="KW-0680">Restriction system</keyword>
<keyword evidence="5" id="KW-0378">Hydrolase</keyword>
<keyword evidence="5" id="KW-0540">Nuclease</keyword>
<dbReference type="EMBL" id="PTPZ01000003">
    <property type="protein sequence ID" value="PPZ91775.1"/>
    <property type="molecule type" value="Genomic_DNA"/>
</dbReference>
<comment type="similarity">
    <text evidence="1">Belongs to the type-I restriction system S methylase family.</text>
</comment>
<dbReference type="InterPro" id="IPR051212">
    <property type="entry name" value="Type-I_RE_S_subunit"/>
</dbReference>
<dbReference type="REBASE" id="261979">
    <property type="entry name" value="S.CnoFORF6845P"/>
</dbReference>
<name>A0A2S7I5H0_9FLAO</name>
<keyword evidence="3" id="KW-0238">DNA-binding</keyword>
<dbReference type="CDD" id="cd17291">
    <property type="entry name" value="RMtype1_S_MgeORF438P-TRD-CR_like"/>
    <property type="match status" value="1"/>
</dbReference>
<dbReference type="PANTHER" id="PTHR43140">
    <property type="entry name" value="TYPE-1 RESTRICTION ENZYME ECOKI SPECIFICITY PROTEIN"/>
    <property type="match status" value="1"/>
</dbReference>
<dbReference type="GO" id="GO:0003677">
    <property type="term" value="F:DNA binding"/>
    <property type="evidence" value="ECO:0007669"/>
    <property type="project" value="UniProtKB-KW"/>
</dbReference>
<feature type="domain" description="Type I restriction modification DNA specificity" evidence="4">
    <location>
        <begin position="15"/>
        <end position="176"/>
    </location>
</feature>
<comment type="caution">
    <text evidence="5">The sequence shown here is derived from an EMBL/GenBank/DDBJ whole genome shotgun (WGS) entry which is preliminary data.</text>
</comment>
<evidence type="ECO:0000256" key="2">
    <source>
        <dbReference type="ARBA" id="ARBA00022747"/>
    </source>
</evidence>
<dbReference type="SUPFAM" id="SSF116734">
    <property type="entry name" value="DNA methylase specificity domain"/>
    <property type="match status" value="2"/>
</dbReference>
<evidence type="ECO:0000313" key="5">
    <source>
        <dbReference type="EMBL" id="PPZ91775.1"/>
    </source>
</evidence>
<dbReference type="Gene3D" id="3.90.220.20">
    <property type="entry name" value="DNA methylase specificity domains"/>
    <property type="match status" value="2"/>
</dbReference>
<dbReference type="InterPro" id="IPR044946">
    <property type="entry name" value="Restrct_endonuc_typeI_TRD_sf"/>
</dbReference>
<organism evidence="5 6">
    <name type="scientific">Cloacibacterium normanense</name>
    <dbReference type="NCBI Taxonomy" id="237258"/>
    <lineage>
        <taxon>Bacteria</taxon>
        <taxon>Pseudomonadati</taxon>
        <taxon>Bacteroidota</taxon>
        <taxon>Flavobacteriia</taxon>
        <taxon>Flavobacteriales</taxon>
        <taxon>Weeksellaceae</taxon>
    </lineage>
</organism>
<feature type="domain" description="Type I restriction modification DNA specificity" evidence="4">
    <location>
        <begin position="198"/>
        <end position="348"/>
    </location>
</feature>
<evidence type="ECO:0000313" key="6">
    <source>
        <dbReference type="Proteomes" id="UP000238565"/>
    </source>
</evidence>
<evidence type="ECO:0000256" key="1">
    <source>
        <dbReference type="ARBA" id="ARBA00010923"/>
    </source>
</evidence>
<dbReference type="CDD" id="cd17288">
    <property type="entry name" value="RMtype1_S_LlaAI06ORF1089P_TRD1-CR1_like"/>
    <property type="match status" value="1"/>
</dbReference>
<dbReference type="Pfam" id="PF01420">
    <property type="entry name" value="Methylase_S"/>
    <property type="match status" value="2"/>
</dbReference>
<proteinExistence type="inferred from homology"/>
<evidence type="ECO:0000256" key="3">
    <source>
        <dbReference type="ARBA" id="ARBA00023125"/>
    </source>
</evidence>
<accession>A0A2S7I5H0</accession>
<dbReference type="GO" id="GO:0009307">
    <property type="term" value="P:DNA restriction-modification system"/>
    <property type="evidence" value="ECO:0007669"/>
    <property type="project" value="UniProtKB-KW"/>
</dbReference>
<dbReference type="PANTHER" id="PTHR43140:SF1">
    <property type="entry name" value="TYPE I RESTRICTION ENZYME ECOKI SPECIFICITY SUBUNIT"/>
    <property type="match status" value="1"/>
</dbReference>
<reference evidence="5 6" key="1">
    <citation type="submission" date="2018-02" db="EMBL/GenBank/DDBJ databases">
        <title>Draft genome sequence of bacterial isolates from marine environment.</title>
        <authorList>
            <person name="Singh S.K."/>
            <person name="Hill R."/>
            <person name="Major S."/>
            <person name="Cai H."/>
            <person name="Li Y."/>
        </authorList>
    </citation>
    <scope>NUCLEOTIDE SEQUENCE [LARGE SCALE GENOMIC DNA]</scope>
    <source>
        <strain evidence="5 6">IMET F</strain>
    </source>
</reference>
<protein>
    <submittedName>
        <fullName evidence="5">Restriction endonuclease</fullName>
    </submittedName>
</protein>
<gene>
    <name evidence="5" type="ORF">C3729_06850</name>
</gene>
<sequence length="367" mass="41660">MGSMSFLDKLLEGVEVEWKPLGEVAEIKTGQAVSKNMISENQGTYPVINSGREPLGFINIWNTNNDPLGITSRGAGVGSITWQEGKYFRGNLNYSISIKDKNQLNVRFLYHLLNEIQMEIHSLCTFQGIPALNASNLKPLLIPIPTIEIQQKIVAILDTFTELTAELTSELTSELTARKSQYTYYREKLLSFDENQVEWKTLGEVLTIKNGKDYKSFKVGDIPVYGSGGVMTYIDTPIFEKPSVLIPRKGSLGNLFYVDFPFWTVDTLFWTDINITVVLPKYVYYYLQTQKLADLNMAGGVPSLTQTILNKVKIPIPPLSEQERIVSILDQFDTLTTSITEGLTKEIELRKKQYEYYRDMLLSFPKN</sequence>
<dbReference type="InterPro" id="IPR000055">
    <property type="entry name" value="Restrct_endonuc_typeI_TRD"/>
</dbReference>
<evidence type="ECO:0000259" key="4">
    <source>
        <dbReference type="Pfam" id="PF01420"/>
    </source>
</evidence>
<dbReference type="AlphaFoldDB" id="A0A2S7I5H0"/>
<dbReference type="GO" id="GO:0004519">
    <property type="term" value="F:endonuclease activity"/>
    <property type="evidence" value="ECO:0007669"/>
    <property type="project" value="UniProtKB-KW"/>
</dbReference>